<feature type="region of interest" description="Disordered" evidence="1">
    <location>
        <begin position="159"/>
        <end position="178"/>
    </location>
</feature>
<dbReference type="RGD" id="1306662">
    <property type="gene designation" value="Plac9"/>
</dbReference>
<dbReference type="Pfam" id="PF15205">
    <property type="entry name" value="PLAC9"/>
    <property type="match status" value="1"/>
</dbReference>
<feature type="region of interest" description="Disordered" evidence="1">
    <location>
        <begin position="26"/>
        <end position="46"/>
    </location>
</feature>
<protein>
    <submittedName>
        <fullName evidence="2">Placenta associated 9</fullName>
    </submittedName>
</protein>
<keyword evidence="3" id="KW-1185">Reference proteome</keyword>
<dbReference type="GeneTree" id="ENSGT00390000017848"/>
<feature type="region of interest" description="Disordered" evidence="1">
    <location>
        <begin position="90"/>
        <end position="118"/>
    </location>
</feature>
<evidence type="ECO:0000313" key="2">
    <source>
        <dbReference type="Ensembl" id="ENSRNOP00000109507.1"/>
    </source>
</evidence>
<sequence length="178" mass="19054">MERLPLRWDPGLRLLSGYGGASRGGGQVLWSQNPEPPRNFGSDCISSGRAGAIPRRRLRTNGCTRWLPTMQPLLCALAGLALLRAGAGEWSQGPRDIPGRRAAESPSGPGEDLAWSPGCDRHMAVQGRLNIVEETVEKTVEHLEAEVTGLLGLLEELASNLPPGPFSPKPDLLGDDGF</sequence>
<accession>A0ABK0LTX2</accession>
<evidence type="ECO:0000256" key="1">
    <source>
        <dbReference type="SAM" id="MobiDB-lite"/>
    </source>
</evidence>
<evidence type="ECO:0000313" key="3">
    <source>
        <dbReference type="Proteomes" id="UP000002494"/>
    </source>
</evidence>
<proteinExistence type="predicted"/>
<reference evidence="2" key="2">
    <citation type="submission" date="2025-08" db="UniProtKB">
        <authorList>
            <consortium name="Ensembl"/>
        </authorList>
    </citation>
    <scope>IDENTIFICATION</scope>
    <source>
        <strain evidence="2">Brown Norway</strain>
    </source>
</reference>
<organism evidence="2 3">
    <name type="scientific">Rattus norvegicus</name>
    <name type="common">Rat</name>
    <dbReference type="NCBI Taxonomy" id="10116"/>
    <lineage>
        <taxon>Eukaryota</taxon>
        <taxon>Metazoa</taxon>
        <taxon>Chordata</taxon>
        <taxon>Craniata</taxon>
        <taxon>Vertebrata</taxon>
        <taxon>Euteleostomi</taxon>
        <taxon>Mammalia</taxon>
        <taxon>Eutheria</taxon>
        <taxon>Euarchontoglires</taxon>
        <taxon>Glires</taxon>
        <taxon>Rodentia</taxon>
        <taxon>Myomorpha</taxon>
        <taxon>Muroidea</taxon>
        <taxon>Muridae</taxon>
        <taxon>Murinae</taxon>
        <taxon>Rattus</taxon>
    </lineage>
</organism>
<dbReference type="Ensembl" id="ENSRNOT00000170060.1">
    <property type="protein sequence ID" value="ENSRNOP00000109507.1"/>
    <property type="gene ID" value="ENSRNOG00000011263.7"/>
</dbReference>
<dbReference type="InterPro" id="IPR027941">
    <property type="entry name" value="PLAC9"/>
</dbReference>
<name>A0ABK0LTX2_RAT</name>
<reference evidence="2" key="3">
    <citation type="submission" date="2025-09" db="UniProtKB">
        <authorList>
            <consortium name="Ensembl"/>
        </authorList>
    </citation>
    <scope>IDENTIFICATION</scope>
    <source>
        <strain evidence="2">Brown Norway</strain>
    </source>
</reference>
<gene>
    <name evidence="2" type="primary">Plac9</name>
</gene>
<dbReference type="PANTHER" id="PTHR37355:SF1">
    <property type="entry name" value="PLACENTA-SPECIFIC PROTEIN 9"/>
    <property type="match status" value="1"/>
</dbReference>
<dbReference type="PANTHER" id="PTHR37355">
    <property type="entry name" value="PLACENTA-SPECIFIC PROTEIN 9"/>
    <property type="match status" value="1"/>
</dbReference>
<reference evidence="2" key="1">
    <citation type="submission" date="2024-01" db="EMBL/GenBank/DDBJ databases">
        <title>GRCr8: a new rat reference genome assembly contstructed from accurate long reads and long range scaffolding.</title>
        <authorList>
            <person name="Doris P.A."/>
            <person name="Kalbfleisch T."/>
            <person name="Li K."/>
            <person name="Howe K."/>
            <person name="Wood J."/>
        </authorList>
    </citation>
    <scope>NUCLEOTIDE SEQUENCE [LARGE SCALE GENOMIC DNA]</scope>
    <source>
        <strain evidence="2">Brown Norway</strain>
    </source>
</reference>
<dbReference type="Proteomes" id="UP000002494">
    <property type="component" value="Chromosome 16"/>
</dbReference>